<name>A0A314ZHX4_PRUYE</name>
<dbReference type="STRING" id="2094558.A0A314ZHX4"/>
<sequence>MKACLEKLDNNAIHAYREFYLETNSICHQLQSDIFRRQTEKLVNELVKSSDYAEEKLETIAEKSEKLLEAQIYT</sequence>
<reference evidence="1 2" key="1">
    <citation type="submission" date="2018-02" db="EMBL/GenBank/DDBJ databases">
        <title>Draft genome of wild Prunus yedoensis var. nudiflora.</title>
        <authorList>
            <person name="Baek S."/>
            <person name="Kim J.-H."/>
            <person name="Choi K."/>
            <person name="Kim G.-B."/>
            <person name="Cho A."/>
            <person name="Jang H."/>
            <person name="Shin C.-H."/>
            <person name="Yu H.-J."/>
            <person name="Mun J.-H."/>
        </authorList>
    </citation>
    <scope>NUCLEOTIDE SEQUENCE [LARGE SCALE GENOMIC DNA]</scope>
    <source>
        <strain evidence="2">cv. Jeju island</strain>
        <tissue evidence="1">Leaf</tissue>
    </source>
</reference>
<keyword evidence="2" id="KW-1185">Reference proteome</keyword>
<dbReference type="PANTHER" id="PTHR33538">
    <property type="entry name" value="PROTEIN GAMETE EXPRESSED 1"/>
    <property type="match status" value="1"/>
</dbReference>
<protein>
    <submittedName>
        <fullName evidence="1">Protein GAMETE EXPRESSED 1</fullName>
    </submittedName>
</protein>
<dbReference type="EMBL" id="PJQY01000064">
    <property type="protein sequence ID" value="PQQ19515.1"/>
    <property type="molecule type" value="Genomic_DNA"/>
</dbReference>
<gene>
    <name evidence="1" type="ORF">Pyn_12124</name>
</gene>
<evidence type="ECO:0000313" key="2">
    <source>
        <dbReference type="Proteomes" id="UP000250321"/>
    </source>
</evidence>
<evidence type="ECO:0000313" key="1">
    <source>
        <dbReference type="EMBL" id="PQQ19515.1"/>
    </source>
</evidence>
<dbReference type="PANTHER" id="PTHR33538:SF2">
    <property type="entry name" value="PROTEIN GAMETE EXPRESSED 1"/>
    <property type="match status" value="1"/>
</dbReference>
<accession>A0A314ZHX4</accession>
<dbReference type="Proteomes" id="UP000250321">
    <property type="component" value="Unassembled WGS sequence"/>
</dbReference>
<dbReference type="AlphaFoldDB" id="A0A314ZHX4"/>
<dbReference type="InterPro" id="IPR040346">
    <property type="entry name" value="GEX1/Brambleberry"/>
</dbReference>
<dbReference type="OrthoDB" id="377549at2759"/>
<comment type="caution">
    <text evidence="1">The sequence shown here is derived from an EMBL/GenBank/DDBJ whole genome shotgun (WGS) entry which is preliminary data.</text>
</comment>
<organism evidence="1 2">
    <name type="scientific">Prunus yedoensis var. nudiflora</name>
    <dbReference type="NCBI Taxonomy" id="2094558"/>
    <lineage>
        <taxon>Eukaryota</taxon>
        <taxon>Viridiplantae</taxon>
        <taxon>Streptophyta</taxon>
        <taxon>Embryophyta</taxon>
        <taxon>Tracheophyta</taxon>
        <taxon>Spermatophyta</taxon>
        <taxon>Magnoliopsida</taxon>
        <taxon>eudicotyledons</taxon>
        <taxon>Gunneridae</taxon>
        <taxon>Pentapetalae</taxon>
        <taxon>rosids</taxon>
        <taxon>fabids</taxon>
        <taxon>Rosales</taxon>
        <taxon>Rosaceae</taxon>
        <taxon>Amygdaloideae</taxon>
        <taxon>Amygdaleae</taxon>
        <taxon>Prunus</taxon>
    </lineage>
</organism>
<proteinExistence type="predicted"/>